<dbReference type="UniPathway" id="UPA00940"/>
<feature type="binding site" evidence="13">
    <location>
        <position position="188"/>
    </location>
    <ligand>
        <name>sn-glycerol 3-phosphate</name>
        <dbReference type="ChEBI" id="CHEBI:57597"/>
    </ligand>
</feature>
<evidence type="ECO:0000256" key="6">
    <source>
        <dbReference type="ARBA" id="ARBA00023098"/>
    </source>
</evidence>
<dbReference type="GO" id="GO:0047952">
    <property type="term" value="F:glycerol-3-phosphate dehydrogenase [NAD(P)+] activity"/>
    <property type="evidence" value="ECO:0007669"/>
    <property type="project" value="UniProtKB-UniRule"/>
</dbReference>
<feature type="binding site" evidence="13">
    <location>
        <position position="137"/>
    </location>
    <ligand>
        <name>NADPH</name>
        <dbReference type="ChEBI" id="CHEBI:57783"/>
    </ligand>
</feature>
<reference evidence="20 21" key="1">
    <citation type="submission" date="2020-07" db="EMBL/GenBank/DDBJ databases">
        <title>Sequencing the genomes of 1000 actinobacteria strains.</title>
        <authorList>
            <person name="Klenk H.-P."/>
        </authorList>
    </citation>
    <scope>NUCLEOTIDE SEQUENCE [LARGE SCALE GENOMIC DNA]</scope>
    <source>
        <strain evidence="20 21">DSM 103164</strain>
    </source>
</reference>
<evidence type="ECO:0000256" key="5">
    <source>
        <dbReference type="ARBA" id="ARBA00023027"/>
    </source>
</evidence>
<feature type="binding site" evidence="13">
    <location>
        <position position="104"/>
    </location>
    <ligand>
        <name>sn-glycerol 3-phosphate</name>
        <dbReference type="ChEBI" id="CHEBI:57597"/>
    </ligand>
</feature>
<comment type="catalytic activity">
    <reaction evidence="13">
        <text>sn-glycerol 3-phosphate + NAD(+) = dihydroxyacetone phosphate + NADH + H(+)</text>
        <dbReference type="Rhea" id="RHEA:11092"/>
        <dbReference type="ChEBI" id="CHEBI:15378"/>
        <dbReference type="ChEBI" id="CHEBI:57540"/>
        <dbReference type="ChEBI" id="CHEBI:57597"/>
        <dbReference type="ChEBI" id="CHEBI:57642"/>
        <dbReference type="ChEBI" id="CHEBI:57945"/>
        <dbReference type="EC" id="1.1.1.94"/>
    </reaction>
</comment>
<dbReference type="SUPFAM" id="SSF48179">
    <property type="entry name" value="6-phosphogluconate dehydrogenase C-terminal domain-like"/>
    <property type="match status" value="1"/>
</dbReference>
<dbReference type="PANTHER" id="PTHR11728:SF1">
    <property type="entry name" value="GLYCEROL-3-PHOSPHATE DEHYDROGENASE [NAD(+)] 2, CHLOROPLASTIC"/>
    <property type="match status" value="1"/>
</dbReference>
<dbReference type="FunFam" id="3.40.50.720:FF:000019">
    <property type="entry name" value="Glycerol-3-phosphate dehydrogenase [NAD(P)+]"/>
    <property type="match status" value="1"/>
</dbReference>
<dbReference type="AlphaFoldDB" id="A0A7Z0IMC4"/>
<feature type="active site" description="Proton acceptor" evidence="13 14">
    <location>
        <position position="188"/>
    </location>
</feature>
<evidence type="ECO:0000256" key="2">
    <source>
        <dbReference type="ARBA" id="ARBA00022516"/>
    </source>
</evidence>
<dbReference type="Pfam" id="PF07479">
    <property type="entry name" value="NAD_Gly3P_dh_C"/>
    <property type="match status" value="1"/>
</dbReference>
<evidence type="ECO:0000256" key="11">
    <source>
        <dbReference type="ARBA" id="ARBA00069372"/>
    </source>
</evidence>
<dbReference type="InterPro" id="IPR006168">
    <property type="entry name" value="G3P_DH_NAD-dep"/>
</dbReference>
<feature type="binding site" evidence="13">
    <location>
        <position position="12"/>
    </location>
    <ligand>
        <name>NADPH</name>
        <dbReference type="ChEBI" id="CHEBI:57783"/>
    </ligand>
</feature>
<evidence type="ECO:0000313" key="21">
    <source>
        <dbReference type="Proteomes" id="UP000527616"/>
    </source>
</evidence>
<comment type="caution">
    <text evidence="20">The sequence shown here is derived from an EMBL/GenBank/DDBJ whole genome shotgun (WGS) entry which is preliminary data.</text>
</comment>
<accession>A0A7Z0IMC4</accession>
<evidence type="ECO:0000256" key="10">
    <source>
        <dbReference type="ARBA" id="ARBA00066687"/>
    </source>
</evidence>
<feature type="binding site" evidence="16">
    <location>
        <position position="137"/>
    </location>
    <ligand>
        <name>NAD(+)</name>
        <dbReference type="ChEBI" id="CHEBI:57540"/>
    </ligand>
</feature>
<comment type="subcellular location">
    <subcellularLocation>
        <location evidence="13">Cytoplasm</location>
    </subcellularLocation>
</comment>
<dbReference type="InterPro" id="IPR036291">
    <property type="entry name" value="NAD(P)-bd_dom_sf"/>
</dbReference>
<feature type="binding site" evidence="16">
    <location>
        <begin position="8"/>
        <end position="13"/>
    </location>
    <ligand>
        <name>NAD(+)</name>
        <dbReference type="ChEBI" id="CHEBI:57540"/>
    </ligand>
</feature>
<comment type="catalytic activity">
    <reaction evidence="9">
        <text>sn-glycerol 3-phosphate + NADP(+) = dihydroxyacetone phosphate + NADPH + H(+)</text>
        <dbReference type="Rhea" id="RHEA:11096"/>
        <dbReference type="ChEBI" id="CHEBI:15378"/>
        <dbReference type="ChEBI" id="CHEBI:57597"/>
        <dbReference type="ChEBI" id="CHEBI:57642"/>
        <dbReference type="ChEBI" id="CHEBI:57783"/>
        <dbReference type="ChEBI" id="CHEBI:58349"/>
        <dbReference type="EC" id="1.1.1.94"/>
    </reaction>
    <physiologicalReaction direction="right-to-left" evidence="9">
        <dbReference type="Rhea" id="RHEA:11098"/>
    </physiologicalReaction>
</comment>
<keyword evidence="8 13" id="KW-1208">Phospholipid metabolism</keyword>
<feature type="binding site" evidence="13">
    <location>
        <position position="49"/>
    </location>
    <ligand>
        <name>NADPH</name>
        <dbReference type="ChEBI" id="CHEBI:57783"/>
    </ligand>
</feature>
<dbReference type="GO" id="GO:0008654">
    <property type="term" value="P:phospholipid biosynthetic process"/>
    <property type="evidence" value="ECO:0007669"/>
    <property type="project" value="UniProtKB-KW"/>
</dbReference>
<evidence type="ECO:0000259" key="19">
    <source>
        <dbReference type="Pfam" id="PF07479"/>
    </source>
</evidence>
<dbReference type="GO" id="GO:0046167">
    <property type="term" value="P:glycerol-3-phosphate biosynthetic process"/>
    <property type="evidence" value="ECO:0007669"/>
    <property type="project" value="UniProtKB-UniRule"/>
</dbReference>
<feature type="binding site" evidence="13">
    <location>
        <position position="33"/>
    </location>
    <ligand>
        <name>NADPH</name>
        <dbReference type="ChEBI" id="CHEBI:57783"/>
    </ligand>
</feature>
<comment type="similarity">
    <text evidence="1 13 17">Belongs to the NAD-dependent glycerol-3-phosphate dehydrogenase family.</text>
</comment>
<dbReference type="FunFam" id="1.10.1040.10:FF:000001">
    <property type="entry name" value="Glycerol-3-phosphate dehydrogenase [NAD(P)+]"/>
    <property type="match status" value="1"/>
</dbReference>
<dbReference type="InterPro" id="IPR011128">
    <property type="entry name" value="G3P_DH_NAD-dep_N"/>
</dbReference>
<feature type="binding site" evidence="13">
    <location>
        <position position="252"/>
    </location>
    <ligand>
        <name>sn-glycerol 3-phosphate</name>
        <dbReference type="ChEBI" id="CHEBI:57597"/>
    </ligand>
</feature>
<feature type="binding site" evidence="13">
    <location>
        <position position="276"/>
    </location>
    <ligand>
        <name>NADPH</name>
        <dbReference type="ChEBI" id="CHEBI:57783"/>
    </ligand>
</feature>
<dbReference type="NCBIfam" id="NF000940">
    <property type="entry name" value="PRK00094.1-2"/>
    <property type="match status" value="1"/>
</dbReference>
<feature type="binding site" evidence="13">
    <location>
        <position position="241"/>
    </location>
    <ligand>
        <name>sn-glycerol 3-phosphate</name>
        <dbReference type="ChEBI" id="CHEBI:57597"/>
    </ligand>
</feature>
<dbReference type="InterPro" id="IPR006109">
    <property type="entry name" value="G3P_DH_NAD-dep_C"/>
</dbReference>
<dbReference type="GO" id="GO:0046168">
    <property type="term" value="P:glycerol-3-phosphate catabolic process"/>
    <property type="evidence" value="ECO:0007669"/>
    <property type="project" value="InterPro"/>
</dbReference>
<dbReference type="Gene3D" id="1.10.1040.10">
    <property type="entry name" value="N-(1-d-carboxylethyl)-l-norvaline Dehydrogenase, domain 2"/>
    <property type="match status" value="1"/>
</dbReference>
<keyword evidence="7 13" id="KW-0594">Phospholipid biosynthesis</keyword>
<evidence type="ECO:0000256" key="7">
    <source>
        <dbReference type="ARBA" id="ARBA00023209"/>
    </source>
</evidence>
<evidence type="ECO:0000256" key="1">
    <source>
        <dbReference type="ARBA" id="ARBA00011009"/>
    </source>
</evidence>
<dbReference type="RefSeq" id="WP_179446149.1">
    <property type="nucleotide sequence ID" value="NZ_JACBZS010000001.1"/>
</dbReference>
<dbReference type="GO" id="GO:0051287">
    <property type="term" value="F:NAD binding"/>
    <property type="evidence" value="ECO:0007669"/>
    <property type="project" value="InterPro"/>
</dbReference>
<evidence type="ECO:0000256" key="9">
    <source>
        <dbReference type="ARBA" id="ARBA00052716"/>
    </source>
</evidence>
<dbReference type="GO" id="GO:0006650">
    <property type="term" value="P:glycerophospholipid metabolic process"/>
    <property type="evidence" value="ECO:0007669"/>
    <property type="project" value="UniProtKB-UniRule"/>
</dbReference>
<gene>
    <name evidence="13" type="primary">gpsA</name>
    <name evidence="20" type="ORF">GGQ54_003045</name>
</gene>
<keyword evidence="5 13" id="KW-0520">NAD</keyword>
<comment type="pathway">
    <text evidence="13">Membrane lipid metabolism; glycerophospholipid metabolism.</text>
</comment>
<dbReference type="EMBL" id="JACBZS010000001">
    <property type="protein sequence ID" value="NYI72485.1"/>
    <property type="molecule type" value="Genomic_DNA"/>
</dbReference>
<feature type="domain" description="Glycerol-3-phosphate dehydrogenase NAD-dependent N-terminal" evidence="18">
    <location>
        <begin position="5"/>
        <end position="154"/>
    </location>
</feature>
<evidence type="ECO:0000313" key="20">
    <source>
        <dbReference type="EMBL" id="NYI72485.1"/>
    </source>
</evidence>
<proteinExistence type="inferred from homology"/>
<feature type="binding site" evidence="13">
    <location>
        <position position="251"/>
    </location>
    <ligand>
        <name>sn-glycerol 3-phosphate</name>
        <dbReference type="ChEBI" id="CHEBI:57597"/>
    </ligand>
</feature>
<dbReference type="Pfam" id="PF01210">
    <property type="entry name" value="NAD_Gly3P_dh_N"/>
    <property type="match status" value="1"/>
</dbReference>
<feature type="binding site" evidence="13">
    <location>
        <position position="252"/>
    </location>
    <ligand>
        <name>NADPH</name>
        <dbReference type="ChEBI" id="CHEBI:57783"/>
    </ligand>
</feature>
<dbReference type="InterPro" id="IPR008927">
    <property type="entry name" value="6-PGluconate_DH-like_C_sf"/>
</dbReference>
<name>A0A7Z0IMC4_9ACTN</name>
<evidence type="ECO:0000256" key="12">
    <source>
        <dbReference type="ARBA" id="ARBA00080511"/>
    </source>
</evidence>
<evidence type="ECO:0000256" key="14">
    <source>
        <dbReference type="PIRSR" id="PIRSR000114-1"/>
    </source>
</evidence>
<feature type="binding site" evidence="13">
    <location>
        <position position="32"/>
    </location>
    <ligand>
        <name>NADPH</name>
        <dbReference type="ChEBI" id="CHEBI:57783"/>
    </ligand>
</feature>
<feature type="binding site" evidence="13">
    <location>
        <position position="133"/>
    </location>
    <ligand>
        <name>sn-glycerol 3-phosphate</name>
        <dbReference type="ChEBI" id="CHEBI:57597"/>
    </ligand>
</feature>
<dbReference type="EC" id="1.1.1.94" evidence="10 13"/>
<evidence type="ECO:0000256" key="4">
    <source>
        <dbReference type="ARBA" id="ARBA00023002"/>
    </source>
</evidence>
<keyword evidence="2 13" id="KW-0444">Lipid biosynthesis</keyword>
<keyword evidence="4 13" id="KW-0560">Oxidoreductase</keyword>
<dbReference type="Proteomes" id="UP000527616">
    <property type="component" value="Unassembled WGS sequence"/>
</dbReference>
<evidence type="ECO:0000256" key="13">
    <source>
        <dbReference type="HAMAP-Rule" id="MF_00394"/>
    </source>
</evidence>
<organism evidence="20 21">
    <name type="scientific">Naumannella cuiyingiana</name>
    <dbReference type="NCBI Taxonomy" id="1347891"/>
    <lineage>
        <taxon>Bacteria</taxon>
        <taxon>Bacillati</taxon>
        <taxon>Actinomycetota</taxon>
        <taxon>Actinomycetes</taxon>
        <taxon>Propionibacteriales</taxon>
        <taxon>Propionibacteriaceae</taxon>
        <taxon>Naumannella</taxon>
    </lineage>
</organism>
<comment type="caution">
    <text evidence="13">Lacks conserved residue(s) required for the propagation of feature annotation.</text>
</comment>
<keyword evidence="13" id="KW-0547">Nucleotide-binding</keyword>
<dbReference type="HAMAP" id="MF_00394">
    <property type="entry name" value="NAD_Glyc3P_dehydrog"/>
    <property type="match status" value="1"/>
</dbReference>
<feature type="binding site" evidence="13">
    <location>
        <position position="278"/>
    </location>
    <ligand>
        <name>NADPH</name>
        <dbReference type="ChEBI" id="CHEBI:57783"/>
    </ligand>
</feature>
<protein>
    <recommendedName>
        <fullName evidence="11 13">Glycerol-3-phosphate dehydrogenase [NAD(P)+]</fullName>
        <ecNumber evidence="10 13">1.1.1.94</ecNumber>
    </recommendedName>
    <alternativeName>
        <fullName evidence="13">NAD(P)(+)-dependent glycerol-3-phosphate dehydrogenase</fullName>
    </alternativeName>
    <alternativeName>
        <fullName evidence="12 13">NAD(P)H-dependent dihydroxyacetone-phosphate reductase</fullName>
    </alternativeName>
</protein>
<feature type="domain" description="Glycerol-3-phosphate dehydrogenase NAD-dependent C-terminal" evidence="19">
    <location>
        <begin position="177"/>
        <end position="317"/>
    </location>
</feature>
<feature type="binding site" evidence="13">
    <location>
        <position position="104"/>
    </location>
    <ligand>
        <name>NADPH</name>
        <dbReference type="ChEBI" id="CHEBI:57783"/>
    </ligand>
</feature>
<feature type="binding site" evidence="16">
    <location>
        <position position="252"/>
    </location>
    <ligand>
        <name>NAD(+)</name>
        <dbReference type="ChEBI" id="CHEBI:57540"/>
    </ligand>
</feature>
<comment type="function">
    <text evidence="13">Catalyzes the reduction of the glycolytic intermediate dihydroxyacetone phosphate (DHAP) to sn-glycerol 3-phosphate (G3P), the key precursor for phospholipid synthesis.</text>
</comment>
<feature type="binding site" evidence="15">
    <location>
        <position position="104"/>
    </location>
    <ligand>
        <name>substrate</name>
    </ligand>
</feature>
<dbReference type="PRINTS" id="PR00077">
    <property type="entry name" value="GPDHDRGNASE"/>
</dbReference>
<keyword evidence="13" id="KW-0963">Cytoplasm</keyword>
<keyword evidence="3 13" id="KW-0521">NADP</keyword>
<evidence type="ECO:0000256" key="15">
    <source>
        <dbReference type="PIRSR" id="PIRSR000114-2"/>
    </source>
</evidence>
<sequence length="329" mass="33724">MTRAAVLGAGAFGTALAIVLSDAGHTVVLQGRRPDQVAEINQRHTNERYLPGITLPDRVRATTSADDACESADLVVLAVPAQALRSSLARWSLPTEAVIVSAAKGLEAGTGARMSEVIIESGVAAERLAVIAGPNLAREIAARLPTGAVVAGFDPEITLRVQHALRSPSFRPYTNDDVVGCELAGAAKNPIAMAVGMIIGRGLGDNLVGTTMTRGLAEATRLGEALGADPHTFAGLAGVGDLVATCYSPLSRNRGFGERLGRGMSVADALAASSGVIEGIPTSGSLAALADELGVELPIVSRVAPVVEGELTADEVIDALMARSVKPER</sequence>
<evidence type="ECO:0000256" key="3">
    <source>
        <dbReference type="ARBA" id="ARBA00022857"/>
    </source>
</evidence>
<dbReference type="PIRSF" id="PIRSF000114">
    <property type="entry name" value="Glycerol-3-P_dh"/>
    <property type="match status" value="1"/>
</dbReference>
<evidence type="ECO:0000259" key="18">
    <source>
        <dbReference type="Pfam" id="PF01210"/>
    </source>
</evidence>
<keyword evidence="6 13" id="KW-0443">Lipid metabolism</keyword>
<dbReference type="Gene3D" id="3.40.50.720">
    <property type="entry name" value="NAD(P)-binding Rossmann-like Domain"/>
    <property type="match status" value="1"/>
</dbReference>
<feature type="binding site" evidence="13">
    <location>
        <position position="253"/>
    </location>
    <ligand>
        <name>sn-glycerol 3-phosphate</name>
        <dbReference type="ChEBI" id="CHEBI:57597"/>
    </ligand>
</feature>
<dbReference type="InterPro" id="IPR013328">
    <property type="entry name" value="6PGD_dom2"/>
</dbReference>
<evidence type="ECO:0000256" key="17">
    <source>
        <dbReference type="RuleBase" id="RU000437"/>
    </source>
</evidence>
<evidence type="ECO:0000256" key="16">
    <source>
        <dbReference type="PIRSR" id="PIRSR000114-3"/>
    </source>
</evidence>
<dbReference type="SUPFAM" id="SSF51735">
    <property type="entry name" value="NAD(P)-binding Rossmann-fold domains"/>
    <property type="match status" value="1"/>
</dbReference>
<dbReference type="NCBIfam" id="NF000942">
    <property type="entry name" value="PRK00094.1-4"/>
    <property type="match status" value="1"/>
</dbReference>
<keyword evidence="21" id="KW-1185">Reference proteome</keyword>
<dbReference type="PANTHER" id="PTHR11728">
    <property type="entry name" value="GLYCEROL-3-PHOSPHATE DEHYDROGENASE"/>
    <property type="match status" value="1"/>
</dbReference>
<evidence type="ECO:0000256" key="8">
    <source>
        <dbReference type="ARBA" id="ARBA00023264"/>
    </source>
</evidence>
<feature type="binding site" evidence="15">
    <location>
        <begin position="252"/>
        <end position="253"/>
    </location>
    <ligand>
        <name>substrate</name>
    </ligand>
</feature>
<dbReference type="GO" id="GO:0005975">
    <property type="term" value="P:carbohydrate metabolic process"/>
    <property type="evidence" value="ECO:0007669"/>
    <property type="project" value="InterPro"/>
</dbReference>
<dbReference type="GO" id="GO:0005829">
    <property type="term" value="C:cytosol"/>
    <property type="evidence" value="ECO:0007669"/>
    <property type="project" value="TreeGrafter"/>
</dbReference>